<proteinExistence type="predicted"/>
<feature type="region of interest" description="Disordered" evidence="1">
    <location>
        <begin position="1"/>
        <end position="33"/>
    </location>
</feature>
<evidence type="ECO:0000313" key="2">
    <source>
        <dbReference type="EMBL" id="SDP35040.1"/>
    </source>
</evidence>
<name>A0A1H0RZX1_9ACTN</name>
<dbReference type="Proteomes" id="UP000199497">
    <property type="component" value="Unassembled WGS sequence"/>
</dbReference>
<evidence type="ECO:0000313" key="3">
    <source>
        <dbReference type="Proteomes" id="UP000199497"/>
    </source>
</evidence>
<dbReference type="OrthoDB" id="4539871at2"/>
<evidence type="ECO:0008006" key="4">
    <source>
        <dbReference type="Google" id="ProtNLM"/>
    </source>
</evidence>
<reference evidence="3" key="1">
    <citation type="submission" date="2016-10" db="EMBL/GenBank/DDBJ databases">
        <authorList>
            <person name="Varghese N."/>
            <person name="Submissions S."/>
        </authorList>
    </citation>
    <scope>NUCLEOTIDE SEQUENCE [LARGE SCALE GENOMIC DNA]</scope>
    <source>
        <strain evidence="3">DSM 46732</strain>
    </source>
</reference>
<dbReference type="SUPFAM" id="SSF54427">
    <property type="entry name" value="NTF2-like"/>
    <property type="match status" value="1"/>
</dbReference>
<feature type="compositionally biased region" description="Basic and acidic residues" evidence="1">
    <location>
        <begin position="22"/>
        <end position="33"/>
    </location>
</feature>
<dbReference type="EMBL" id="FNJR01000003">
    <property type="protein sequence ID" value="SDP35040.1"/>
    <property type="molecule type" value="Genomic_DNA"/>
</dbReference>
<gene>
    <name evidence="2" type="ORF">SAMN04487905_103310</name>
</gene>
<evidence type="ECO:0000256" key="1">
    <source>
        <dbReference type="SAM" id="MobiDB-lite"/>
    </source>
</evidence>
<sequence>MAYFHGRGDNNGPMGALSPTGRRMDVPFRENPRYDTRGRVIGCEMYYDQLGILTQLGDPESSKLTGAS</sequence>
<dbReference type="Gene3D" id="3.10.450.50">
    <property type="match status" value="1"/>
</dbReference>
<accession>A0A1H0RZX1</accession>
<dbReference type="RefSeq" id="WP_092599245.1">
    <property type="nucleotide sequence ID" value="NZ_FNJR01000003.1"/>
</dbReference>
<organism evidence="2 3">
    <name type="scientific">Actinopolyspora xinjiangensis</name>
    <dbReference type="NCBI Taxonomy" id="405564"/>
    <lineage>
        <taxon>Bacteria</taxon>
        <taxon>Bacillati</taxon>
        <taxon>Actinomycetota</taxon>
        <taxon>Actinomycetes</taxon>
        <taxon>Actinopolysporales</taxon>
        <taxon>Actinopolysporaceae</taxon>
        <taxon>Actinopolyspora</taxon>
    </lineage>
</organism>
<dbReference type="InterPro" id="IPR032710">
    <property type="entry name" value="NTF2-like_dom_sf"/>
</dbReference>
<keyword evidence="3" id="KW-1185">Reference proteome</keyword>
<dbReference type="AlphaFoldDB" id="A0A1H0RZX1"/>
<protein>
    <recommendedName>
        <fullName evidence="4">SnoaL-like polyketide cyclase</fullName>
    </recommendedName>
</protein>